<dbReference type="CDD" id="cd00082">
    <property type="entry name" value="HisKA"/>
    <property type="match status" value="1"/>
</dbReference>
<dbReference type="Pfam" id="PF00512">
    <property type="entry name" value="HisKA"/>
    <property type="match status" value="1"/>
</dbReference>
<dbReference type="CDD" id="cd00156">
    <property type="entry name" value="REC"/>
    <property type="match status" value="1"/>
</dbReference>
<evidence type="ECO:0000256" key="6">
    <source>
        <dbReference type="ARBA" id="ARBA00022777"/>
    </source>
</evidence>
<feature type="domain" description="Histidine kinase" evidence="11">
    <location>
        <begin position="430"/>
        <end position="653"/>
    </location>
</feature>
<dbReference type="InterPro" id="IPR003661">
    <property type="entry name" value="HisK_dim/P_dom"/>
</dbReference>
<dbReference type="Proteomes" id="UP000556026">
    <property type="component" value="Unassembled WGS sequence"/>
</dbReference>
<keyword evidence="4" id="KW-0808">Transferase</keyword>
<dbReference type="SMART" id="SM00387">
    <property type="entry name" value="HATPase_c"/>
    <property type="match status" value="1"/>
</dbReference>
<keyword evidence="10" id="KW-0812">Transmembrane</keyword>
<dbReference type="SUPFAM" id="SSF52172">
    <property type="entry name" value="CheY-like"/>
    <property type="match status" value="1"/>
</dbReference>
<dbReference type="PROSITE" id="PS50112">
    <property type="entry name" value="PAS"/>
    <property type="match status" value="2"/>
</dbReference>
<dbReference type="InterPro" id="IPR001610">
    <property type="entry name" value="PAC"/>
</dbReference>
<dbReference type="SMART" id="SM00091">
    <property type="entry name" value="PAS"/>
    <property type="match status" value="2"/>
</dbReference>
<feature type="domain" description="PAC" evidence="14">
    <location>
        <begin position="243"/>
        <end position="294"/>
    </location>
</feature>
<dbReference type="AlphaFoldDB" id="A0A6V8MNS3"/>
<dbReference type="InterPro" id="IPR011006">
    <property type="entry name" value="CheY-like_superfamily"/>
</dbReference>
<dbReference type="PANTHER" id="PTHR43065:SF42">
    <property type="entry name" value="TWO-COMPONENT SENSOR PPRA"/>
    <property type="match status" value="1"/>
</dbReference>
<evidence type="ECO:0000256" key="9">
    <source>
        <dbReference type="PROSITE-ProRule" id="PRU00169"/>
    </source>
</evidence>
<evidence type="ECO:0000256" key="5">
    <source>
        <dbReference type="ARBA" id="ARBA00022741"/>
    </source>
</evidence>
<name>A0A6V8MNS3_9BACT</name>
<feature type="domain" description="PAC" evidence="14">
    <location>
        <begin position="366"/>
        <end position="417"/>
    </location>
</feature>
<sequence>MQLSRTNSRFTAHFTVALAFVVGLLFPLGYFVLSYQYAIGSLEAEAEINARIVAGLINQNPEMWRYEHERLESLLSRRPQNGQPEVRRIIDTLGEEVASSGQALPDPAISRSQPLLDAGAVVGRIEIRRSLVPILESAGLVALFGLGLGILVFILLPFRAISQAAGQLEDSHSFLTRVMEGSTNAIIVLELSGIIEMVNERCAALSGHAREDLQDQPIDLLFGPETEARVRQELQAVLYGAETKFECDLLRRDHSTVPISCGAAPLYQEGHLAGIVLTVEDIRERREAAEQLKRAKEYTERLIQAASVIIVGLDRQGVVTLVNRTAEEVTGYQAAELVGLNWFETVASGESRDALYDLRPSGAAASVSESQIVAKSGSLHTISWRTSTIEENGEPVGTLCFGVDVTEHKKVEAQLRQSQKMESIGQLAGGVAHDFNNMLSVILGYTQLCQMEAGEESTLSPYLQEISKAGERSRDMVRQLLAFSRKELISPKAVNLNAHCIATEKTLGRLIGEEVTLSFLPSTNLWTVKIDPSQLDQVLMNLAVNARDAMPEGGTLTIETANVSIGEEFCRYHLDAHPGDYACLTVRDTGIGMDRELVRRIFEPFFTTKEIGKGTGLGLATVYGIVTQNGGFIEVQSEPGEGTAFLIRLPRLPEENLAESHEEPPKPAGSGAVLVVEDDTMLLSMATHMLETIGYRVTRATSPEQALALCREQETCFDLVLSDVVMPGMNGKEMARHIAELRPGLKVLFMSGYSTEIVAERGIMEAGIHFIQKPFDMNVLHRKIQELLQDPQVPAVGSLTPLPPS</sequence>
<dbReference type="InterPro" id="IPR013656">
    <property type="entry name" value="PAS_4"/>
</dbReference>
<dbReference type="RefSeq" id="WP_183356321.1">
    <property type="nucleotide sequence ID" value="NZ_BLXX01000015.1"/>
</dbReference>
<evidence type="ECO:0000256" key="4">
    <source>
        <dbReference type="ARBA" id="ARBA00022679"/>
    </source>
</evidence>
<dbReference type="SMART" id="SM00388">
    <property type="entry name" value="HisKA"/>
    <property type="match status" value="1"/>
</dbReference>
<dbReference type="EMBL" id="BLXX01000015">
    <property type="protein sequence ID" value="GFO61527.1"/>
    <property type="molecule type" value="Genomic_DNA"/>
</dbReference>
<dbReference type="Gene3D" id="3.30.450.20">
    <property type="entry name" value="PAS domain"/>
    <property type="match status" value="2"/>
</dbReference>
<feature type="transmembrane region" description="Helical" evidence="10">
    <location>
        <begin position="12"/>
        <end position="33"/>
    </location>
</feature>
<protein>
    <recommendedName>
        <fullName evidence="2">histidine kinase</fullName>
        <ecNumber evidence="2">2.7.13.3</ecNumber>
    </recommendedName>
</protein>
<evidence type="ECO:0000256" key="3">
    <source>
        <dbReference type="ARBA" id="ARBA00022553"/>
    </source>
</evidence>
<evidence type="ECO:0000256" key="2">
    <source>
        <dbReference type="ARBA" id="ARBA00012438"/>
    </source>
</evidence>
<proteinExistence type="predicted"/>
<dbReference type="SUPFAM" id="SSF55874">
    <property type="entry name" value="ATPase domain of HSP90 chaperone/DNA topoisomerase II/histidine kinase"/>
    <property type="match status" value="1"/>
</dbReference>
<comment type="catalytic activity">
    <reaction evidence="1">
        <text>ATP + protein L-histidine = ADP + protein N-phospho-L-histidine.</text>
        <dbReference type="EC" id="2.7.13.3"/>
    </reaction>
</comment>
<dbReference type="Pfam" id="PF00072">
    <property type="entry name" value="Response_reg"/>
    <property type="match status" value="1"/>
</dbReference>
<dbReference type="SMART" id="SM00086">
    <property type="entry name" value="PAC"/>
    <property type="match status" value="2"/>
</dbReference>
<keyword evidence="10" id="KW-0472">Membrane</keyword>
<dbReference type="CDD" id="cd00130">
    <property type="entry name" value="PAS"/>
    <property type="match status" value="2"/>
</dbReference>
<evidence type="ECO:0000259" key="12">
    <source>
        <dbReference type="PROSITE" id="PS50110"/>
    </source>
</evidence>
<dbReference type="PROSITE" id="PS50110">
    <property type="entry name" value="RESPONSE_REGULATORY"/>
    <property type="match status" value="1"/>
</dbReference>
<dbReference type="InterPro" id="IPR004358">
    <property type="entry name" value="Sig_transdc_His_kin-like_C"/>
</dbReference>
<dbReference type="InterPro" id="IPR036097">
    <property type="entry name" value="HisK_dim/P_sf"/>
</dbReference>
<dbReference type="GO" id="GO:0006355">
    <property type="term" value="P:regulation of DNA-templated transcription"/>
    <property type="evidence" value="ECO:0007669"/>
    <property type="project" value="InterPro"/>
</dbReference>
<evidence type="ECO:0000256" key="7">
    <source>
        <dbReference type="ARBA" id="ARBA00022840"/>
    </source>
</evidence>
<reference evidence="16" key="1">
    <citation type="submission" date="2020-06" db="EMBL/GenBank/DDBJ databases">
        <title>Draft genomic sequence of Geomonas sp. Red330.</title>
        <authorList>
            <person name="Itoh H."/>
            <person name="Zhenxing X."/>
            <person name="Ushijima N."/>
            <person name="Masuda Y."/>
            <person name="Shiratori Y."/>
            <person name="Senoo K."/>
        </authorList>
    </citation>
    <scope>NUCLEOTIDE SEQUENCE [LARGE SCALE GENOMIC DNA]</scope>
    <source>
        <strain evidence="16">Red330</strain>
    </source>
</reference>
<dbReference type="InterPro" id="IPR036890">
    <property type="entry name" value="HATPase_C_sf"/>
</dbReference>
<dbReference type="GO" id="GO:0005524">
    <property type="term" value="F:ATP binding"/>
    <property type="evidence" value="ECO:0007669"/>
    <property type="project" value="UniProtKB-KW"/>
</dbReference>
<keyword evidence="5" id="KW-0547">Nucleotide-binding</keyword>
<feature type="domain" description="PAS" evidence="13">
    <location>
        <begin position="171"/>
        <end position="241"/>
    </location>
</feature>
<dbReference type="SUPFAM" id="SSF47384">
    <property type="entry name" value="Homodimeric domain of signal transducing histidine kinase"/>
    <property type="match status" value="1"/>
</dbReference>
<evidence type="ECO:0000256" key="8">
    <source>
        <dbReference type="ARBA" id="ARBA00023012"/>
    </source>
</evidence>
<dbReference type="InterPro" id="IPR000014">
    <property type="entry name" value="PAS"/>
</dbReference>
<feature type="domain" description="PAS" evidence="13">
    <location>
        <begin position="295"/>
        <end position="339"/>
    </location>
</feature>
<dbReference type="Pfam" id="PF08448">
    <property type="entry name" value="PAS_4"/>
    <property type="match status" value="1"/>
</dbReference>
<dbReference type="EC" id="2.7.13.3" evidence="2"/>
<dbReference type="PRINTS" id="PR00344">
    <property type="entry name" value="BCTRLSENSOR"/>
</dbReference>
<evidence type="ECO:0000259" key="13">
    <source>
        <dbReference type="PROSITE" id="PS50112"/>
    </source>
</evidence>
<dbReference type="PROSITE" id="PS50109">
    <property type="entry name" value="HIS_KIN"/>
    <property type="match status" value="1"/>
</dbReference>
<dbReference type="Pfam" id="PF00989">
    <property type="entry name" value="PAS"/>
    <property type="match status" value="1"/>
</dbReference>
<feature type="transmembrane region" description="Helical" evidence="10">
    <location>
        <begin position="134"/>
        <end position="158"/>
    </location>
</feature>
<dbReference type="InterPro" id="IPR003594">
    <property type="entry name" value="HATPase_dom"/>
</dbReference>
<evidence type="ECO:0000256" key="10">
    <source>
        <dbReference type="SAM" id="Phobius"/>
    </source>
</evidence>
<dbReference type="Gene3D" id="3.30.565.10">
    <property type="entry name" value="Histidine kinase-like ATPase, C-terminal domain"/>
    <property type="match status" value="1"/>
</dbReference>
<evidence type="ECO:0000313" key="16">
    <source>
        <dbReference type="Proteomes" id="UP000556026"/>
    </source>
</evidence>
<dbReference type="InterPro" id="IPR035965">
    <property type="entry name" value="PAS-like_dom_sf"/>
</dbReference>
<evidence type="ECO:0000259" key="14">
    <source>
        <dbReference type="PROSITE" id="PS50113"/>
    </source>
</evidence>
<dbReference type="SMART" id="SM00448">
    <property type="entry name" value="REC"/>
    <property type="match status" value="1"/>
</dbReference>
<evidence type="ECO:0000256" key="1">
    <source>
        <dbReference type="ARBA" id="ARBA00000085"/>
    </source>
</evidence>
<keyword evidence="3 9" id="KW-0597">Phosphoprotein</keyword>
<evidence type="ECO:0000259" key="11">
    <source>
        <dbReference type="PROSITE" id="PS50109"/>
    </source>
</evidence>
<dbReference type="InterPro" id="IPR013767">
    <property type="entry name" value="PAS_fold"/>
</dbReference>
<dbReference type="NCBIfam" id="TIGR00229">
    <property type="entry name" value="sensory_box"/>
    <property type="match status" value="2"/>
</dbReference>
<feature type="modified residue" description="4-aspartylphosphate" evidence="9">
    <location>
        <position position="723"/>
    </location>
</feature>
<dbReference type="GO" id="GO:0000155">
    <property type="term" value="F:phosphorelay sensor kinase activity"/>
    <property type="evidence" value="ECO:0007669"/>
    <property type="project" value="InterPro"/>
</dbReference>
<dbReference type="PANTHER" id="PTHR43065">
    <property type="entry name" value="SENSOR HISTIDINE KINASE"/>
    <property type="match status" value="1"/>
</dbReference>
<keyword evidence="10" id="KW-1133">Transmembrane helix</keyword>
<keyword evidence="8" id="KW-0902">Two-component regulatory system</keyword>
<keyword evidence="7" id="KW-0067">ATP-binding</keyword>
<dbReference type="SUPFAM" id="SSF55785">
    <property type="entry name" value="PYP-like sensor domain (PAS domain)"/>
    <property type="match status" value="2"/>
</dbReference>
<organism evidence="15 16">
    <name type="scientific">Geomonas silvestris</name>
    <dbReference type="NCBI Taxonomy" id="2740184"/>
    <lineage>
        <taxon>Bacteria</taxon>
        <taxon>Pseudomonadati</taxon>
        <taxon>Thermodesulfobacteriota</taxon>
        <taxon>Desulfuromonadia</taxon>
        <taxon>Geobacterales</taxon>
        <taxon>Geobacteraceae</taxon>
        <taxon>Geomonas</taxon>
    </lineage>
</organism>
<keyword evidence="6" id="KW-0418">Kinase</keyword>
<dbReference type="InterPro" id="IPR001789">
    <property type="entry name" value="Sig_transdc_resp-reg_receiver"/>
</dbReference>
<dbReference type="InterPro" id="IPR000700">
    <property type="entry name" value="PAS-assoc_C"/>
</dbReference>
<dbReference type="Gene3D" id="1.10.287.130">
    <property type="match status" value="1"/>
</dbReference>
<feature type="domain" description="Response regulatory" evidence="12">
    <location>
        <begin position="672"/>
        <end position="788"/>
    </location>
</feature>
<dbReference type="InterPro" id="IPR005467">
    <property type="entry name" value="His_kinase_dom"/>
</dbReference>
<accession>A0A6V8MNS3</accession>
<gene>
    <name evidence="15" type="ORF">GMST_38520</name>
</gene>
<evidence type="ECO:0000313" key="15">
    <source>
        <dbReference type="EMBL" id="GFO61527.1"/>
    </source>
</evidence>
<keyword evidence="16" id="KW-1185">Reference proteome</keyword>
<dbReference type="PROSITE" id="PS50113">
    <property type="entry name" value="PAC"/>
    <property type="match status" value="2"/>
</dbReference>
<comment type="caution">
    <text evidence="15">The sequence shown here is derived from an EMBL/GenBank/DDBJ whole genome shotgun (WGS) entry which is preliminary data.</text>
</comment>
<dbReference type="Gene3D" id="3.40.50.2300">
    <property type="match status" value="1"/>
</dbReference>
<dbReference type="Pfam" id="PF02518">
    <property type="entry name" value="HATPase_c"/>
    <property type="match status" value="1"/>
</dbReference>